<name>A0A6J4UWF7_9BACT</name>
<dbReference type="EMBL" id="CADCWE010000241">
    <property type="protein sequence ID" value="CAA9560464.1"/>
    <property type="molecule type" value="Genomic_DNA"/>
</dbReference>
<protein>
    <submittedName>
        <fullName evidence="2">Uncharacterized protein</fullName>
    </submittedName>
</protein>
<feature type="non-terminal residue" evidence="2">
    <location>
        <position position="1"/>
    </location>
</feature>
<feature type="compositionally biased region" description="Basic residues" evidence="1">
    <location>
        <begin position="1"/>
        <end position="15"/>
    </location>
</feature>
<feature type="compositionally biased region" description="Basic and acidic residues" evidence="1">
    <location>
        <begin position="142"/>
        <end position="161"/>
    </location>
</feature>
<feature type="compositionally biased region" description="Basic and acidic residues" evidence="1">
    <location>
        <begin position="117"/>
        <end position="127"/>
    </location>
</feature>
<evidence type="ECO:0000256" key="1">
    <source>
        <dbReference type="SAM" id="MobiDB-lite"/>
    </source>
</evidence>
<feature type="non-terminal residue" evidence="2">
    <location>
        <position position="307"/>
    </location>
</feature>
<feature type="compositionally biased region" description="Low complexity" evidence="1">
    <location>
        <begin position="255"/>
        <end position="264"/>
    </location>
</feature>
<sequence length="307" mass="33378">GQPARSRSRRSHRSLVRAEAPTPPRLPVLVHHGHEGPTVVPGRLPLHRRLRRIGASRAPGRSRAALHRRFAAHRARHPQPVHHLYLHRDGAVAGCAPSRAQGRVPRPHHPGRAGRLQRGDRGEDHPPHPARAFQPGVHLPRPVRDQPRLGDDRGGGGDRRPGNLPQLPDDGPQPRRAAQRTGRPHRRAGVADEPGLGVGGVARPDLRATPRAVGGAGVQEGPDAGRAPGAPVHRAPAGQGLPPRQRPDRDDQLPRRPGLLPNLRRPQRDRRQDRGQHLRPPPAPGDGSPAPRRGRSDRDPAPYLDGM</sequence>
<gene>
    <name evidence="2" type="ORF">AVDCRST_MAG73-3651</name>
</gene>
<organism evidence="2">
    <name type="scientific">uncultured Thermomicrobiales bacterium</name>
    <dbReference type="NCBI Taxonomy" id="1645740"/>
    <lineage>
        <taxon>Bacteria</taxon>
        <taxon>Pseudomonadati</taxon>
        <taxon>Thermomicrobiota</taxon>
        <taxon>Thermomicrobia</taxon>
        <taxon>Thermomicrobiales</taxon>
        <taxon>environmental samples</taxon>
    </lineage>
</organism>
<dbReference type="AlphaFoldDB" id="A0A6J4UWF7"/>
<reference evidence="2" key="1">
    <citation type="submission" date="2020-02" db="EMBL/GenBank/DDBJ databases">
        <authorList>
            <person name="Meier V. D."/>
        </authorList>
    </citation>
    <scope>NUCLEOTIDE SEQUENCE</scope>
    <source>
        <strain evidence="2">AVDCRST_MAG73</strain>
    </source>
</reference>
<accession>A0A6J4UWF7</accession>
<evidence type="ECO:0000313" key="2">
    <source>
        <dbReference type="EMBL" id="CAA9560464.1"/>
    </source>
</evidence>
<proteinExistence type="predicted"/>
<feature type="region of interest" description="Disordered" evidence="1">
    <location>
        <begin position="96"/>
        <end position="307"/>
    </location>
</feature>
<feature type="compositionally biased region" description="Basic and acidic residues" evidence="1">
    <location>
        <begin position="245"/>
        <end position="254"/>
    </location>
</feature>
<feature type="region of interest" description="Disordered" evidence="1">
    <location>
        <begin position="1"/>
        <end position="25"/>
    </location>
</feature>